<comment type="caution">
    <text evidence="2">The sequence shown here is derived from an EMBL/GenBank/DDBJ whole genome shotgun (WGS) entry which is preliminary data.</text>
</comment>
<dbReference type="Gramene" id="Psat05G0621700-T1">
    <property type="protein sequence ID" value="KAI5410977.1"/>
    <property type="gene ID" value="KIW84_056217"/>
</dbReference>
<evidence type="ECO:0000256" key="1">
    <source>
        <dbReference type="SAM" id="SignalP"/>
    </source>
</evidence>
<gene>
    <name evidence="2" type="ORF">KIW84_056217</name>
</gene>
<protein>
    <recommendedName>
        <fullName evidence="4">LCR-like protein</fullName>
    </recommendedName>
</protein>
<dbReference type="Gramene" id="PSAT_LOCUS20614-2_t1">
    <property type="protein sequence ID" value="CAL5201377.1"/>
    <property type="gene ID" value="PSAT_LOCUS20614"/>
</dbReference>
<organism evidence="2 3">
    <name type="scientific">Pisum sativum</name>
    <name type="common">Garden pea</name>
    <name type="synonym">Lathyrus oleraceus</name>
    <dbReference type="NCBI Taxonomy" id="3888"/>
    <lineage>
        <taxon>Eukaryota</taxon>
        <taxon>Viridiplantae</taxon>
        <taxon>Streptophyta</taxon>
        <taxon>Embryophyta</taxon>
        <taxon>Tracheophyta</taxon>
        <taxon>Spermatophyta</taxon>
        <taxon>Magnoliopsida</taxon>
        <taxon>eudicotyledons</taxon>
        <taxon>Gunneridae</taxon>
        <taxon>Pentapetalae</taxon>
        <taxon>rosids</taxon>
        <taxon>fabids</taxon>
        <taxon>Fabales</taxon>
        <taxon>Fabaceae</taxon>
        <taxon>Papilionoideae</taxon>
        <taxon>50 kb inversion clade</taxon>
        <taxon>NPAAA clade</taxon>
        <taxon>Hologalegina</taxon>
        <taxon>IRL clade</taxon>
        <taxon>Fabeae</taxon>
        <taxon>Lathyrus</taxon>
    </lineage>
</organism>
<name>A0A9D5AGM9_PEA</name>
<dbReference type="Proteomes" id="UP001058974">
    <property type="component" value="Chromosome 5"/>
</dbReference>
<dbReference type="EMBL" id="JAMSHJ010000005">
    <property type="protein sequence ID" value="KAI5410977.1"/>
    <property type="molecule type" value="Genomic_DNA"/>
</dbReference>
<accession>A0A9D5AGM9</accession>
<feature type="signal peptide" evidence="1">
    <location>
        <begin position="1"/>
        <end position="27"/>
    </location>
</feature>
<dbReference type="AlphaFoldDB" id="A0A9D5AGM9"/>
<evidence type="ECO:0000313" key="3">
    <source>
        <dbReference type="Proteomes" id="UP001058974"/>
    </source>
</evidence>
<sequence>MAFNNYRSYLLFVSCIALVLFSGLVTSLGTPAIVLDESCAPGSPDAQCCSGLCSPTCDQDCKGKGFSFGGFCDTLGVDYLCCCFKQ</sequence>
<reference evidence="2 3" key="1">
    <citation type="journal article" date="2022" name="Nat. Genet.">
        <title>Improved pea reference genome and pan-genome highlight genomic features and evolutionary characteristics.</title>
        <authorList>
            <person name="Yang T."/>
            <person name="Liu R."/>
            <person name="Luo Y."/>
            <person name="Hu S."/>
            <person name="Wang D."/>
            <person name="Wang C."/>
            <person name="Pandey M.K."/>
            <person name="Ge S."/>
            <person name="Xu Q."/>
            <person name="Li N."/>
            <person name="Li G."/>
            <person name="Huang Y."/>
            <person name="Saxena R.K."/>
            <person name="Ji Y."/>
            <person name="Li M."/>
            <person name="Yan X."/>
            <person name="He Y."/>
            <person name="Liu Y."/>
            <person name="Wang X."/>
            <person name="Xiang C."/>
            <person name="Varshney R.K."/>
            <person name="Ding H."/>
            <person name="Gao S."/>
            <person name="Zong X."/>
        </authorList>
    </citation>
    <scope>NUCLEOTIDE SEQUENCE [LARGE SCALE GENOMIC DNA]</scope>
    <source>
        <strain evidence="2 3">cv. Zhongwan 6</strain>
    </source>
</reference>
<keyword evidence="1" id="KW-0732">Signal</keyword>
<keyword evidence="3" id="KW-1185">Reference proteome</keyword>
<evidence type="ECO:0008006" key="4">
    <source>
        <dbReference type="Google" id="ProtNLM"/>
    </source>
</evidence>
<evidence type="ECO:0000313" key="2">
    <source>
        <dbReference type="EMBL" id="KAI5410977.1"/>
    </source>
</evidence>
<proteinExistence type="predicted"/>
<feature type="chain" id="PRO_5038876948" description="LCR-like protein" evidence="1">
    <location>
        <begin position="28"/>
        <end position="86"/>
    </location>
</feature>